<dbReference type="PANTHER" id="PTHR42742:SF3">
    <property type="entry name" value="FRUCTOKINASE"/>
    <property type="match status" value="1"/>
</dbReference>
<dbReference type="InterPro" id="IPR011051">
    <property type="entry name" value="RmlC_Cupin_sf"/>
</dbReference>
<proteinExistence type="predicted"/>
<evidence type="ECO:0000256" key="1">
    <source>
        <dbReference type="ARBA" id="ARBA00022723"/>
    </source>
</evidence>
<evidence type="ECO:0000313" key="3">
    <source>
        <dbReference type="EMBL" id="QII45577.1"/>
    </source>
</evidence>
<accession>A0A6G7J560</accession>
<gene>
    <name evidence="3" type="ORF">GVT53_13125</name>
</gene>
<dbReference type="Gene3D" id="2.60.120.10">
    <property type="entry name" value="Jelly Rolls"/>
    <property type="match status" value="1"/>
</dbReference>
<dbReference type="InterPro" id="IPR051804">
    <property type="entry name" value="Carb_Metab_Reg_Kinase/Isom"/>
</dbReference>
<dbReference type="SUPFAM" id="SSF51182">
    <property type="entry name" value="RmlC-like cupins"/>
    <property type="match status" value="1"/>
</dbReference>
<name>A0A6G7J560_9FLAO</name>
<dbReference type="PANTHER" id="PTHR42742">
    <property type="entry name" value="TRANSCRIPTIONAL REPRESSOR MPRA"/>
    <property type="match status" value="1"/>
</dbReference>
<dbReference type="CDD" id="cd07010">
    <property type="entry name" value="cupin_PMI_type_I_N_bac"/>
    <property type="match status" value="1"/>
</dbReference>
<evidence type="ECO:0000313" key="4">
    <source>
        <dbReference type="Proteomes" id="UP000502928"/>
    </source>
</evidence>
<evidence type="ECO:0000256" key="2">
    <source>
        <dbReference type="ARBA" id="ARBA00022833"/>
    </source>
</evidence>
<dbReference type="InterPro" id="IPR014710">
    <property type="entry name" value="RmlC-like_jellyroll"/>
</dbReference>
<sequence>MIQKEENSESTLQIHRKSDQYILSPKVSLERPQNSQYHIYPQHHLESGKIFEGYEGLVDYIIKHKTICLDGFSGIAWDIVAQKIRDVLLGKGFTANIVNIDVCLKDEREIKSMIQPFLGEEESVWGRKCDLSLVDYFDGEKLKALRPDHQSAINIAYGNGSSLLNWDGPLVYFDLPKNELQYRMRGGCASNLGISTKNVDFKMYKHYYFIDWVVLNKEKERLASKIDVMVDAQFNDTITWSYMKDIREALTSMAESVFRVRPWFEPGAWGGHWMMDHIPGLNKDVVNYAWAFSLIVPENGLLFESDGYLLEISFDFLMNQESKRVLGKHEPTFGTEFPIRFNFLDTYEGGNLSIQCHPSLTYIQEEFGENITQDECYYILDCKEDASVYLGFQENIDPQKFKEDLERSQEENSELDIVDYVQKHPSKKHDLYLIPNGTVHSAGSGNMVLEISATPYIFTFKMYDWLRLDLDGKPRPINIEHAFKNLNFDRKGKNVPNELFSKTYVSEESSNYRVTNYPTHPEHFYDVRRLEFDAIIERSTENSCQVMMLVEGDQIQLETENGHVETLAYAETFVVPAAAKSFKLKNLGEGRAKVINAFLK</sequence>
<dbReference type="KEGG" id="mut:GVT53_13125"/>
<keyword evidence="2" id="KW-0862">Zinc</keyword>
<organism evidence="3 4">
    <name type="scientific">Flagellimonas oceani</name>
    <dbReference type="NCBI Taxonomy" id="2698672"/>
    <lineage>
        <taxon>Bacteria</taxon>
        <taxon>Pseudomonadati</taxon>
        <taxon>Bacteroidota</taxon>
        <taxon>Flavobacteriia</taxon>
        <taxon>Flavobacteriales</taxon>
        <taxon>Flavobacteriaceae</taxon>
        <taxon>Flagellimonas</taxon>
    </lineage>
</organism>
<dbReference type="Proteomes" id="UP000502928">
    <property type="component" value="Chromosome"/>
</dbReference>
<dbReference type="EMBL" id="CP049616">
    <property type="protein sequence ID" value="QII45577.1"/>
    <property type="molecule type" value="Genomic_DNA"/>
</dbReference>
<dbReference type="GO" id="GO:0046872">
    <property type="term" value="F:metal ion binding"/>
    <property type="evidence" value="ECO:0007669"/>
    <property type="project" value="UniProtKB-KW"/>
</dbReference>
<evidence type="ECO:0008006" key="5">
    <source>
        <dbReference type="Google" id="ProtNLM"/>
    </source>
</evidence>
<keyword evidence="4" id="KW-1185">Reference proteome</keyword>
<protein>
    <recommendedName>
        <fullName evidence="5">Mannose-6-phosphate isomerase class I</fullName>
    </recommendedName>
</protein>
<reference evidence="3 4" key="1">
    <citation type="submission" date="2020-02" db="EMBL/GenBank/DDBJ databases">
        <title>Complete genome of Muricauda sp. 501str8.</title>
        <authorList>
            <person name="Dong B."/>
            <person name="Zhu S."/>
            <person name="Yang J."/>
            <person name="Chen J."/>
        </authorList>
    </citation>
    <scope>NUCLEOTIDE SEQUENCE [LARGE SCALE GENOMIC DNA]</scope>
    <source>
        <strain evidence="3 4">501str8</strain>
    </source>
</reference>
<dbReference type="RefSeq" id="WP_166248983.1">
    <property type="nucleotide sequence ID" value="NZ_CP049616.1"/>
</dbReference>
<dbReference type="AlphaFoldDB" id="A0A6G7J560"/>
<keyword evidence="1" id="KW-0479">Metal-binding</keyword>